<feature type="domain" description="PiggyBac transposable element-derived protein" evidence="2">
    <location>
        <begin position="76"/>
        <end position="259"/>
    </location>
</feature>
<evidence type="ECO:0000259" key="2">
    <source>
        <dbReference type="Pfam" id="PF13843"/>
    </source>
</evidence>
<dbReference type="AlphaFoldDB" id="A0AAV4FC57"/>
<feature type="region of interest" description="Disordered" evidence="1">
    <location>
        <begin position="10"/>
        <end position="50"/>
    </location>
</feature>
<keyword evidence="4" id="KW-1185">Reference proteome</keyword>
<evidence type="ECO:0000256" key="1">
    <source>
        <dbReference type="SAM" id="MobiDB-lite"/>
    </source>
</evidence>
<gene>
    <name evidence="3" type="ORF">ElyMa_005643100</name>
</gene>
<comment type="caution">
    <text evidence="3">The sequence shown here is derived from an EMBL/GenBank/DDBJ whole genome shotgun (WGS) entry which is preliminary data.</text>
</comment>
<protein>
    <submittedName>
        <fullName evidence="3">PiggyBac transposase Uribo1</fullName>
    </submittedName>
</protein>
<dbReference type="PANTHER" id="PTHR46599:SF3">
    <property type="entry name" value="PIGGYBAC TRANSPOSABLE ELEMENT-DERIVED PROTEIN 4"/>
    <property type="match status" value="1"/>
</dbReference>
<proteinExistence type="predicted"/>
<dbReference type="PANTHER" id="PTHR46599">
    <property type="entry name" value="PIGGYBAC TRANSPOSABLE ELEMENT-DERIVED PROTEIN 4"/>
    <property type="match status" value="1"/>
</dbReference>
<organism evidence="3 4">
    <name type="scientific">Elysia marginata</name>
    <dbReference type="NCBI Taxonomy" id="1093978"/>
    <lineage>
        <taxon>Eukaryota</taxon>
        <taxon>Metazoa</taxon>
        <taxon>Spiralia</taxon>
        <taxon>Lophotrochozoa</taxon>
        <taxon>Mollusca</taxon>
        <taxon>Gastropoda</taxon>
        <taxon>Heterobranchia</taxon>
        <taxon>Euthyneura</taxon>
        <taxon>Panpulmonata</taxon>
        <taxon>Sacoglossa</taxon>
        <taxon>Placobranchoidea</taxon>
        <taxon>Plakobranchidae</taxon>
        <taxon>Elysia</taxon>
    </lineage>
</organism>
<accession>A0AAV4FC57</accession>
<dbReference type="EMBL" id="BMAT01011286">
    <property type="protein sequence ID" value="GFR69950.1"/>
    <property type="molecule type" value="Genomic_DNA"/>
</dbReference>
<evidence type="ECO:0000313" key="3">
    <source>
        <dbReference type="EMBL" id="GFR69950.1"/>
    </source>
</evidence>
<reference evidence="3 4" key="1">
    <citation type="journal article" date="2021" name="Elife">
        <title>Chloroplast acquisition without the gene transfer in kleptoplastic sea slugs, Plakobranchus ocellatus.</title>
        <authorList>
            <person name="Maeda T."/>
            <person name="Takahashi S."/>
            <person name="Yoshida T."/>
            <person name="Shimamura S."/>
            <person name="Takaki Y."/>
            <person name="Nagai Y."/>
            <person name="Toyoda A."/>
            <person name="Suzuki Y."/>
            <person name="Arimoto A."/>
            <person name="Ishii H."/>
            <person name="Satoh N."/>
            <person name="Nishiyama T."/>
            <person name="Hasebe M."/>
            <person name="Maruyama T."/>
            <person name="Minagawa J."/>
            <person name="Obokata J."/>
            <person name="Shigenobu S."/>
        </authorList>
    </citation>
    <scope>NUCLEOTIDE SEQUENCE [LARGE SCALE GENOMIC DNA]</scope>
</reference>
<dbReference type="Pfam" id="PF13843">
    <property type="entry name" value="DDE_Tnp_1_7"/>
    <property type="match status" value="1"/>
</dbReference>
<sequence length="259" mass="30161">MKTNRLVVVVQQDQEEEEGVEAVVHGEEDSRREVEDEEEDKRREAREWSTNTDEYVPTIPQFEGEPGVKVDTTGFTPSDFYTLFINDELINHMVIRTNLYARDVIASTQLKPSSRMHQWVPTDIGEMLTFLGLLLLMGIVKKPSFHDYWSTDPLIRTPVFPAAMSRDRFILILKFWHLNDNANQPPTNQVGRDRLFKIRPLLDHLFGKFQEVMEPGRDVAIDKSLLLWKDRLVFKQYIPLKRARFGIESFLLCDSSGYT</sequence>
<dbReference type="Proteomes" id="UP000762676">
    <property type="component" value="Unassembled WGS sequence"/>
</dbReference>
<dbReference type="InterPro" id="IPR029526">
    <property type="entry name" value="PGBD"/>
</dbReference>
<feature type="compositionally biased region" description="Basic and acidic residues" evidence="1">
    <location>
        <begin position="24"/>
        <end position="47"/>
    </location>
</feature>
<evidence type="ECO:0000313" key="4">
    <source>
        <dbReference type="Proteomes" id="UP000762676"/>
    </source>
</evidence>
<name>A0AAV4FC57_9GAST</name>